<evidence type="ECO:0000313" key="2">
    <source>
        <dbReference type="EMBL" id="TWE01939.1"/>
    </source>
</evidence>
<gene>
    <name evidence="2" type="ORF">FB550_105311</name>
</gene>
<keyword evidence="1" id="KW-0812">Transmembrane</keyword>
<keyword evidence="1" id="KW-0472">Membrane</keyword>
<organism evidence="2 3">
    <name type="scientific">Neobacillus bataviensis</name>
    <dbReference type="NCBI Taxonomy" id="220685"/>
    <lineage>
        <taxon>Bacteria</taxon>
        <taxon>Bacillati</taxon>
        <taxon>Bacillota</taxon>
        <taxon>Bacilli</taxon>
        <taxon>Bacillales</taxon>
        <taxon>Bacillaceae</taxon>
        <taxon>Neobacillus</taxon>
    </lineage>
</organism>
<dbReference type="EMBL" id="VIVN01000005">
    <property type="protein sequence ID" value="TWE01939.1"/>
    <property type="molecule type" value="Genomic_DNA"/>
</dbReference>
<keyword evidence="1" id="KW-1133">Transmembrane helix</keyword>
<feature type="transmembrane region" description="Helical" evidence="1">
    <location>
        <begin position="26"/>
        <end position="44"/>
    </location>
</feature>
<proteinExistence type="predicted"/>
<dbReference type="Proteomes" id="UP000319671">
    <property type="component" value="Unassembled WGS sequence"/>
</dbReference>
<dbReference type="RefSeq" id="WP_144565400.1">
    <property type="nucleotide sequence ID" value="NZ_VIVN01000005.1"/>
</dbReference>
<keyword evidence="3" id="KW-1185">Reference proteome</keyword>
<name>A0A561DFI1_9BACI</name>
<evidence type="ECO:0000256" key="1">
    <source>
        <dbReference type="SAM" id="Phobius"/>
    </source>
</evidence>
<evidence type="ECO:0000313" key="3">
    <source>
        <dbReference type="Proteomes" id="UP000319671"/>
    </source>
</evidence>
<dbReference type="AlphaFoldDB" id="A0A561DFI1"/>
<sequence>MIWFLLLVFVFALVMGYFQVPIGIMYGILAVMIIFFLIRNPLVFGKDPEKMLAYLKKSKAAHLQFLFHFLQGNLSCLGEYPLEKSATKLGIDALRERKEYGKAKVLLSKMSGHKTKWYALSDIAIQEEDTESFKQYKEKINDTFLLNMLEVDQAVFDGKRKEAVALLENMIPKLRGYKLLTAVQVRKQILEGKI</sequence>
<comment type="caution">
    <text evidence="2">The sequence shown here is derived from an EMBL/GenBank/DDBJ whole genome shotgun (WGS) entry which is preliminary data.</text>
</comment>
<protein>
    <submittedName>
        <fullName evidence="2">Uncharacterized protein</fullName>
    </submittedName>
</protein>
<reference evidence="2 3" key="1">
    <citation type="submission" date="2019-06" db="EMBL/GenBank/DDBJ databases">
        <title>Sorghum-associated microbial communities from plants grown in Nebraska, USA.</title>
        <authorList>
            <person name="Schachtman D."/>
        </authorList>
    </citation>
    <scope>NUCLEOTIDE SEQUENCE [LARGE SCALE GENOMIC DNA]</scope>
    <source>
        <strain evidence="2 3">2482</strain>
    </source>
</reference>
<accession>A0A561DFI1</accession>